<dbReference type="Proteomes" id="UP000242188">
    <property type="component" value="Unassembled WGS sequence"/>
</dbReference>
<dbReference type="Gene3D" id="1.10.10.60">
    <property type="entry name" value="Homeodomain-like"/>
    <property type="match status" value="1"/>
</dbReference>
<sequence>MFRVCLFKPLKRTYRQYTPEALLNAYKEVTEKGISVRKAARLFGVPEVTLRMRVTGAVDTDTVKSGPSPLFSTEQEQRLIDHVEVLTRVGFVYTRIELCNLATEYAVSLGLRQEENPLSLQWLRSFISRWPNWAVKKPRTLSMARTKATSDESVKAYYEELGKVLEKHGLQDKPKNIYYVDEKGISDNHCPSRTVADNDKRPASDTGASDTAYTVTVLGAGNATGTAIPAYFVFPGARMRKDLLDGSTAGVSGTVSKNGCSNSRIFRQYLETHFLKHAQRRDSTEPLLLLYDGYRCHLSVGIIEWAKQQNIILFVLPAHTSHILQPRDTGCVEAFQTKYDDLREKFMKEKSVSMISKHATCELACKAYNHGLLPANLRSSFKNCGVYPFDPATIKKLSFASD</sequence>
<feature type="domain" description="HTH psq-type" evidence="2">
    <location>
        <begin position="18"/>
        <end position="59"/>
    </location>
</feature>
<evidence type="ECO:0000259" key="2">
    <source>
        <dbReference type="Pfam" id="PF05225"/>
    </source>
</evidence>
<accession>A0A210Q9Y7</accession>
<dbReference type="GO" id="GO:0003677">
    <property type="term" value="F:DNA binding"/>
    <property type="evidence" value="ECO:0007669"/>
    <property type="project" value="InterPro"/>
</dbReference>
<proteinExistence type="predicted"/>
<dbReference type="InterPro" id="IPR036397">
    <property type="entry name" value="RNaseH_sf"/>
</dbReference>
<organism evidence="3 4">
    <name type="scientific">Mizuhopecten yessoensis</name>
    <name type="common">Japanese scallop</name>
    <name type="synonym">Patinopecten yessoensis</name>
    <dbReference type="NCBI Taxonomy" id="6573"/>
    <lineage>
        <taxon>Eukaryota</taxon>
        <taxon>Metazoa</taxon>
        <taxon>Spiralia</taxon>
        <taxon>Lophotrochozoa</taxon>
        <taxon>Mollusca</taxon>
        <taxon>Bivalvia</taxon>
        <taxon>Autobranchia</taxon>
        <taxon>Pteriomorphia</taxon>
        <taxon>Pectinida</taxon>
        <taxon>Pectinoidea</taxon>
        <taxon>Pectinidae</taxon>
        <taxon>Mizuhopecten</taxon>
    </lineage>
</organism>
<dbReference type="Pfam" id="PF03184">
    <property type="entry name" value="DDE_1"/>
    <property type="match status" value="1"/>
</dbReference>
<evidence type="ECO:0000313" key="3">
    <source>
        <dbReference type="EMBL" id="OWF45553.1"/>
    </source>
</evidence>
<reference evidence="3 4" key="1">
    <citation type="journal article" date="2017" name="Nat. Ecol. Evol.">
        <title>Scallop genome provides insights into evolution of bilaterian karyotype and development.</title>
        <authorList>
            <person name="Wang S."/>
            <person name="Zhang J."/>
            <person name="Jiao W."/>
            <person name="Li J."/>
            <person name="Xun X."/>
            <person name="Sun Y."/>
            <person name="Guo X."/>
            <person name="Huan P."/>
            <person name="Dong B."/>
            <person name="Zhang L."/>
            <person name="Hu X."/>
            <person name="Sun X."/>
            <person name="Wang J."/>
            <person name="Zhao C."/>
            <person name="Wang Y."/>
            <person name="Wang D."/>
            <person name="Huang X."/>
            <person name="Wang R."/>
            <person name="Lv J."/>
            <person name="Li Y."/>
            <person name="Zhang Z."/>
            <person name="Liu B."/>
            <person name="Lu W."/>
            <person name="Hui Y."/>
            <person name="Liang J."/>
            <person name="Zhou Z."/>
            <person name="Hou R."/>
            <person name="Li X."/>
            <person name="Liu Y."/>
            <person name="Li H."/>
            <person name="Ning X."/>
            <person name="Lin Y."/>
            <person name="Zhao L."/>
            <person name="Xing Q."/>
            <person name="Dou J."/>
            <person name="Li Y."/>
            <person name="Mao J."/>
            <person name="Guo H."/>
            <person name="Dou H."/>
            <person name="Li T."/>
            <person name="Mu C."/>
            <person name="Jiang W."/>
            <person name="Fu Q."/>
            <person name="Fu X."/>
            <person name="Miao Y."/>
            <person name="Liu J."/>
            <person name="Yu Q."/>
            <person name="Li R."/>
            <person name="Liao H."/>
            <person name="Li X."/>
            <person name="Kong Y."/>
            <person name="Jiang Z."/>
            <person name="Chourrout D."/>
            <person name="Li R."/>
            <person name="Bao Z."/>
        </authorList>
    </citation>
    <scope>NUCLEOTIDE SEQUENCE [LARGE SCALE GENOMIC DNA]</scope>
    <source>
        <strain evidence="3 4">PY_sf001</strain>
    </source>
</reference>
<dbReference type="InterPro" id="IPR007889">
    <property type="entry name" value="HTH_Psq"/>
</dbReference>
<protein>
    <submittedName>
        <fullName evidence="3">Jerky protein homolog-like</fullName>
    </submittedName>
</protein>
<dbReference type="SUPFAM" id="SSF46689">
    <property type="entry name" value="Homeodomain-like"/>
    <property type="match status" value="1"/>
</dbReference>
<name>A0A210Q9Y7_MIZYE</name>
<keyword evidence="4" id="KW-1185">Reference proteome</keyword>
<evidence type="ECO:0000313" key="4">
    <source>
        <dbReference type="Proteomes" id="UP000242188"/>
    </source>
</evidence>
<dbReference type="OrthoDB" id="10043687at2759"/>
<dbReference type="AlphaFoldDB" id="A0A210Q9Y7"/>
<dbReference type="Gene3D" id="3.30.420.10">
    <property type="entry name" value="Ribonuclease H-like superfamily/Ribonuclease H"/>
    <property type="match status" value="1"/>
</dbReference>
<dbReference type="PANTHER" id="PTHR19303">
    <property type="entry name" value="TRANSPOSON"/>
    <property type="match status" value="1"/>
</dbReference>
<gene>
    <name evidence="3" type="ORF">KP79_PYT26295</name>
</gene>
<dbReference type="InterPro" id="IPR009057">
    <property type="entry name" value="Homeodomain-like_sf"/>
</dbReference>
<dbReference type="InterPro" id="IPR004875">
    <property type="entry name" value="DDE_SF_endonuclease_dom"/>
</dbReference>
<dbReference type="InterPro" id="IPR050863">
    <property type="entry name" value="CenT-Element_Derived"/>
</dbReference>
<dbReference type="GO" id="GO:0005634">
    <property type="term" value="C:nucleus"/>
    <property type="evidence" value="ECO:0007669"/>
    <property type="project" value="TreeGrafter"/>
</dbReference>
<dbReference type="PANTHER" id="PTHR19303:SF74">
    <property type="entry name" value="POGO TRANSPOSABLE ELEMENT WITH KRAB DOMAIN"/>
    <property type="match status" value="1"/>
</dbReference>
<comment type="caution">
    <text evidence="3">The sequence shown here is derived from an EMBL/GenBank/DDBJ whole genome shotgun (WGS) entry which is preliminary data.</text>
</comment>
<evidence type="ECO:0000259" key="1">
    <source>
        <dbReference type="Pfam" id="PF03184"/>
    </source>
</evidence>
<dbReference type="Pfam" id="PF05225">
    <property type="entry name" value="HTH_psq"/>
    <property type="match status" value="1"/>
</dbReference>
<dbReference type="EMBL" id="NEDP02004470">
    <property type="protein sequence ID" value="OWF45553.1"/>
    <property type="molecule type" value="Genomic_DNA"/>
</dbReference>
<feature type="domain" description="DDE-1" evidence="1">
    <location>
        <begin position="215"/>
        <end position="349"/>
    </location>
</feature>